<evidence type="ECO:0000313" key="2">
    <source>
        <dbReference type="Proteomes" id="UP001501436"/>
    </source>
</evidence>
<dbReference type="Proteomes" id="UP001501436">
    <property type="component" value="Unassembled WGS sequence"/>
</dbReference>
<protein>
    <submittedName>
        <fullName evidence="1">Uncharacterized protein</fullName>
    </submittedName>
</protein>
<name>A0ABP9FNT7_9SPHI</name>
<gene>
    <name evidence="1" type="ORF">GCM10023313_05870</name>
</gene>
<sequence length="128" mass="15294">MNVMQTLENLDNHAKAKLFHQLFKNEIPNIIQYVENIADSLSEDQAKYREAWKGSFFTFDSWLNIAQEIKKSIEKHREELYRNSTAFADNLFDFYNGAFMIQYMNHYITTRKEPNIKLVQAIQLFFDN</sequence>
<accession>A0ABP9FNT7</accession>
<organism evidence="1 2">
    <name type="scientific">Mucilaginibacter defluvii</name>
    <dbReference type="NCBI Taxonomy" id="1196019"/>
    <lineage>
        <taxon>Bacteria</taxon>
        <taxon>Pseudomonadati</taxon>
        <taxon>Bacteroidota</taxon>
        <taxon>Sphingobacteriia</taxon>
        <taxon>Sphingobacteriales</taxon>
        <taxon>Sphingobacteriaceae</taxon>
        <taxon>Mucilaginibacter</taxon>
    </lineage>
</organism>
<comment type="caution">
    <text evidence="1">The sequence shown here is derived from an EMBL/GenBank/DDBJ whole genome shotgun (WGS) entry which is preliminary data.</text>
</comment>
<dbReference type="EMBL" id="BAABJI010000001">
    <property type="protein sequence ID" value="GAA4906004.1"/>
    <property type="molecule type" value="Genomic_DNA"/>
</dbReference>
<reference evidence="2" key="1">
    <citation type="journal article" date="2019" name="Int. J. Syst. Evol. Microbiol.">
        <title>The Global Catalogue of Microorganisms (GCM) 10K type strain sequencing project: providing services to taxonomists for standard genome sequencing and annotation.</title>
        <authorList>
            <consortium name="The Broad Institute Genomics Platform"/>
            <consortium name="The Broad Institute Genome Sequencing Center for Infectious Disease"/>
            <person name="Wu L."/>
            <person name="Ma J."/>
        </authorList>
    </citation>
    <scope>NUCLEOTIDE SEQUENCE [LARGE SCALE GENOMIC DNA]</scope>
    <source>
        <strain evidence="2">JCM 18283</strain>
    </source>
</reference>
<proteinExistence type="predicted"/>
<evidence type="ECO:0000313" key="1">
    <source>
        <dbReference type="EMBL" id="GAA4906004.1"/>
    </source>
</evidence>
<keyword evidence="2" id="KW-1185">Reference proteome</keyword>